<proteinExistence type="predicted"/>
<organism evidence="1 2">
    <name type="scientific">Catharanthus roseus</name>
    <name type="common">Madagascar periwinkle</name>
    <name type="synonym">Vinca rosea</name>
    <dbReference type="NCBI Taxonomy" id="4058"/>
    <lineage>
        <taxon>Eukaryota</taxon>
        <taxon>Viridiplantae</taxon>
        <taxon>Streptophyta</taxon>
        <taxon>Embryophyta</taxon>
        <taxon>Tracheophyta</taxon>
        <taxon>Spermatophyta</taxon>
        <taxon>Magnoliopsida</taxon>
        <taxon>eudicotyledons</taxon>
        <taxon>Gunneridae</taxon>
        <taxon>Pentapetalae</taxon>
        <taxon>asterids</taxon>
        <taxon>lamiids</taxon>
        <taxon>Gentianales</taxon>
        <taxon>Apocynaceae</taxon>
        <taxon>Rauvolfioideae</taxon>
        <taxon>Vinceae</taxon>
        <taxon>Catharanthinae</taxon>
        <taxon>Catharanthus</taxon>
    </lineage>
</organism>
<accession>A0ACC0C5B2</accession>
<gene>
    <name evidence="1" type="ORF">M9H77_01333</name>
</gene>
<evidence type="ECO:0000313" key="1">
    <source>
        <dbReference type="EMBL" id="KAI5680106.1"/>
    </source>
</evidence>
<reference evidence="2" key="1">
    <citation type="journal article" date="2023" name="Nat. Plants">
        <title>Single-cell RNA sequencing provides a high-resolution roadmap for understanding the multicellular compartmentation of specialized metabolism.</title>
        <authorList>
            <person name="Sun S."/>
            <person name="Shen X."/>
            <person name="Li Y."/>
            <person name="Li Y."/>
            <person name="Wang S."/>
            <person name="Li R."/>
            <person name="Zhang H."/>
            <person name="Shen G."/>
            <person name="Guo B."/>
            <person name="Wei J."/>
            <person name="Xu J."/>
            <person name="St-Pierre B."/>
            <person name="Chen S."/>
            <person name="Sun C."/>
        </authorList>
    </citation>
    <scope>NUCLEOTIDE SEQUENCE [LARGE SCALE GENOMIC DNA]</scope>
</reference>
<sequence length="339" mass="39120">MEKLVSSWYNDKSLPHDYVFPPDKRPGKDHEVARCNSIPVIDLEKADYDGRNHIIQQIRDASQDFGFFQVINHGVSERLMDDTMNLFFEFFDMPNEDKAEHFSEDPHKKSRLYTSNNYDNEEFHLWRDNLRHPCNPVDKCRNLWPTKPERYREIVGEYSVKVRNMLLQILELMREGLALQSNAFREELTKEQMLSVNHYPPCPEPSLTLGLPKHCDPNLITAVQQGDIPGLQVLKDAKWIGVEPLPNAFVVNVGHQLQIITNGKFKSAVHRAVTSSSHARTTIVTFLVPDSHSIIEPAKALTDNKPPLYRAFKFGEFMSFYTEKVGDPETVLEPFKLKN</sequence>
<dbReference type="Proteomes" id="UP001060085">
    <property type="component" value="Linkage Group LG01"/>
</dbReference>
<name>A0ACC0C5B2_CATRO</name>
<dbReference type="EMBL" id="CM044701">
    <property type="protein sequence ID" value="KAI5680106.1"/>
    <property type="molecule type" value="Genomic_DNA"/>
</dbReference>
<keyword evidence="2" id="KW-1185">Reference proteome</keyword>
<evidence type="ECO:0000313" key="2">
    <source>
        <dbReference type="Proteomes" id="UP001060085"/>
    </source>
</evidence>
<protein>
    <submittedName>
        <fullName evidence="1">Uncharacterized protein</fullName>
    </submittedName>
</protein>
<comment type="caution">
    <text evidence="1">The sequence shown here is derived from an EMBL/GenBank/DDBJ whole genome shotgun (WGS) entry which is preliminary data.</text>
</comment>